<dbReference type="InterPro" id="IPR027417">
    <property type="entry name" value="P-loop_NTPase"/>
</dbReference>
<evidence type="ECO:0000313" key="1">
    <source>
        <dbReference type="EMBL" id="PPQ74777.1"/>
    </source>
</evidence>
<dbReference type="Gene3D" id="3.40.50.300">
    <property type="entry name" value="P-loop containing nucleotide triphosphate hydrolases"/>
    <property type="match status" value="1"/>
</dbReference>
<dbReference type="EMBL" id="NHTK01005727">
    <property type="protein sequence ID" value="PPQ74777.1"/>
    <property type="molecule type" value="Genomic_DNA"/>
</dbReference>
<dbReference type="AlphaFoldDB" id="A0A409W8C1"/>
<dbReference type="OrthoDB" id="621413at2759"/>
<reference evidence="1 2" key="1">
    <citation type="journal article" date="2018" name="Evol. Lett.">
        <title>Horizontal gene cluster transfer increased hallucinogenic mushroom diversity.</title>
        <authorList>
            <person name="Reynolds H.T."/>
            <person name="Vijayakumar V."/>
            <person name="Gluck-Thaler E."/>
            <person name="Korotkin H.B."/>
            <person name="Matheny P.B."/>
            <person name="Slot J.C."/>
        </authorList>
    </citation>
    <scope>NUCLEOTIDE SEQUENCE [LARGE SCALE GENOMIC DNA]</scope>
    <source>
        <strain evidence="1 2">2629</strain>
    </source>
</reference>
<dbReference type="InParanoid" id="A0A409W8C1"/>
<organism evidence="1 2">
    <name type="scientific">Panaeolus cyanescens</name>
    <dbReference type="NCBI Taxonomy" id="181874"/>
    <lineage>
        <taxon>Eukaryota</taxon>
        <taxon>Fungi</taxon>
        <taxon>Dikarya</taxon>
        <taxon>Basidiomycota</taxon>
        <taxon>Agaricomycotina</taxon>
        <taxon>Agaricomycetes</taxon>
        <taxon>Agaricomycetidae</taxon>
        <taxon>Agaricales</taxon>
        <taxon>Agaricineae</taxon>
        <taxon>Galeropsidaceae</taxon>
        <taxon>Panaeolus</taxon>
    </lineage>
</organism>
<comment type="caution">
    <text evidence="1">The sequence shown here is derived from an EMBL/GenBank/DDBJ whole genome shotgun (WGS) entry which is preliminary data.</text>
</comment>
<proteinExistence type="predicted"/>
<dbReference type="STRING" id="181874.A0A409W8C1"/>
<name>A0A409W8C1_9AGAR</name>
<dbReference type="Proteomes" id="UP000284842">
    <property type="component" value="Unassembled WGS sequence"/>
</dbReference>
<keyword evidence="2" id="KW-1185">Reference proteome</keyword>
<protein>
    <recommendedName>
        <fullName evidence="3">NB-ARC domain-containing protein</fullName>
    </recommendedName>
</protein>
<dbReference type="SUPFAM" id="SSF52540">
    <property type="entry name" value="P-loop containing nucleoside triphosphate hydrolases"/>
    <property type="match status" value="1"/>
</dbReference>
<accession>A0A409W8C1</accession>
<evidence type="ECO:0008006" key="3">
    <source>
        <dbReference type="Google" id="ProtNLM"/>
    </source>
</evidence>
<gene>
    <name evidence="1" type="ORF">CVT24_003201</name>
</gene>
<evidence type="ECO:0000313" key="2">
    <source>
        <dbReference type="Proteomes" id="UP000284842"/>
    </source>
</evidence>
<sequence length="663" mass="74400">MSIRSRVHIPGPPWMKSSSHLGVIQECEVTLQRQIEQFQVLRTIHSGKTLSSVLTRVNDTFQLSVEINKGVQTLATTLDTKLEELKEIIHSGRTRQNQNAEVTPRTLNFIGRDDFVNEVVSNLVAGRHVCMFGEEGIGRTSTAAQIINNPHITSIFADIRYWIPCSRADTFSKFEDLLCTQILGSTKLGNANRMTGLQLFLSSTNKRKLILLDDFETTWNVNEDDCKTALITLSQKTDVTLLLTMNSDQLPKGFDPKTFFRWFDEPIGGTVSPSSNPTSVTSSLLSSWVPSIIPPLERDAAANLFGSYFALTYPLSASESESLDALLKKLGGRPSLIKLVAIRAVNSATPAIQSMVQELSGTDDPMTFIIKDSVDRLERIPNYQRILNTLALFPTGLDEKQLDIWLSFRNSEAMGYLCGICLVSFNNNTRRWSLSPIIRSRLSPTDPAAIVAQREAYKMTLNILQRNADVTKGPMHPSFKTHMAELASYEPGLNELVLSMISCLNSFPDFLRELKEEGEKDRDASKDRVINSLHAYINYQSWSRDNKELTLATISLAKTWKSQKLPWLHYSLGITLLQLDQYDAARKEFDLASEGFSSQNDHFGLVCSTTQGIKARFTLGSEDYRYLMTLLDELAARPTFHLPSLCVEPGPGKRAIQRKWREG</sequence>